<gene>
    <name evidence="1" type="ORF">UFOPK1908_00175</name>
</gene>
<evidence type="ECO:0000313" key="1">
    <source>
        <dbReference type="EMBL" id="CAB4612873.1"/>
    </source>
</evidence>
<sequence>MNLSKYGLITGFGACALLALAPVAHADVTSSTAPTWAKAATALGAQGSLWGPTFTAGLKLSGGIAVYKGDPLKQYGNGAIATYKVGKKQIQIFENWNGVPSAIDPTPSTRRLLVGNPTITLGGPDTPIAIKTQVSADCYQAKMKNGLLPEPPANARCKESDVSKYGGELRMTAKPSNTMGSPGNTDVVIQVSPGISYPQLLKIASSLQQFAG</sequence>
<organism evidence="1">
    <name type="scientific">freshwater metagenome</name>
    <dbReference type="NCBI Taxonomy" id="449393"/>
    <lineage>
        <taxon>unclassified sequences</taxon>
        <taxon>metagenomes</taxon>
        <taxon>ecological metagenomes</taxon>
    </lineage>
</organism>
<protein>
    <submittedName>
        <fullName evidence="1">Unannotated protein</fullName>
    </submittedName>
</protein>
<reference evidence="1" key="1">
    <citation type="submission" date="2020-05" db="EMBL/GenBank/DDBJ databases">
        <authorList>
            <person name="Chiriac C."/>
            <person name="Salcher M."/>
            <person name="Ghai R."/>
            <person name="Kavagutti S V."/>
        </authorList>
    </citation>
    <scope>NUCLEOTIDE SEQUENCE</scope>
</reference>
<dbReference type="AlphaFoldDB" id="A0A6J6HK11"/>
<proteinExistence type="predicted"/>
<accession>A0A6J6HK11</accession>
<name>A0A6J6HK11_9ZZZZ</name>
<dbReference type="EMBL" id="CAEZVB010000003">
    <property type="protein sequence ID" value="CAB4612873.1"/>
    <property type="molecule type" value="Genomic_DNA"/>
</dbReference>